<proteinExistence type="predicted"/>
<dbReference type="GO" id="GO:0003677">
    <property type="term" value="F:DNA binding"/>
    <property type="evidence" value="ECO:0007669"/>
    <property type="project" value="UniProtKB-KW"/>
</dbReference>
<accession>A0A1N6XFP8</accession>
<dbReference type="Gene3D" id="1.10.260.40">
    <property type="entry name" value="lambda repressor-like DNA-binding domains"/>
    <property type="match status" value="1"/>
</dbReference>
<dbReference type="SMART" id="SM00530">
    <property type="entry name" value="HTH_XRE"/>
    <property type="match status" value="1"/>
</dbReference>
<sequence>MMTKRKPIHPGLLLKEDVLIPLGLSVTKAAVDLGVSRKTLSELINEKASLSPDMAIRIGKATNTSPESWLNMQSKLDLWKSEQKSLDVLPFPEISKTNDQIMEG</sequence>
<dbReference type="OrthoDB" id="3174593at2"/>
<name>A0A1N6XFP8_9SPIO</name>
<dbReference type="PANTHER" id="PTHR36924">
    <property type="entry name" value="ANTITOXIN HIGA-1"/>
    <property type="match status" value="1"/>
</dbReference>
<dbReference type="InterPro" id="IPR013430">
    <property type="entry name" value="Toxin_antidote_HigA"/>
</dbReference>
<feature type="domain" description="HTH cro/C1-type" evidence="2">
    <location>
        <begin position="22"/>
        <end position="69"/>
    </location>
</feature>
<dbReference type="InterPro" id="IPR010982">
    <property type="entry name" value="Lambda_DNA-bd_dom_sf"/>
</dbReference>
<evidence type="ECO:0000313" key="3">
    <source>
        <dbReference type="EMBL" id="SIR01090.1"/>
    </source>
</evidence>
<keyword evidence="1" id="KW-0238">DNA-binding</keyword>
<evidence type="ECO:0000256" key="1">
    <source>
        <dbReference type="ARBA" id="ARBA00023125"/>
    </source>
</evidence>
<dbReference type="NCBIfam" id="TIGR02607">
    <property type="entry name" value="antidote_HigA"/>
    <property type="match status" value="1"/>
</dbReference>
<organism evidence="3 4">
    <name type="scientific">Alkalispirochaeta americana</name>
    <dbReference type="NCBI Taxonomy" id="159291"/>
    <lineage>
        <taxon>Bacteria</taxon>
        <taxon>Pseudomonadati</taxon>
        <taxon>Spirochaetota</taxon>
        <taxon>Spirochaetia</taxon>
        <taxon>Spirochaetales</taxon>
        <taxon>Spirochaetaceae</taxon>
        <taxon>Alkalispirochaeta</taxon>
    </lineage>
</organism>
<dbReference type="InterPro" id="IPR001387">
    <property type="entry name" value="Cro/C1-type_HTH"/>
</dbReference>
<keyword evidence="4" id="KW-1185">Reference proteome</keyword>
<dbReference type="EMBL" id="FTMS01000024">
    <property type="protein sequence ID" value="SIR01090.1"/>
    <property type="molecule type" value="Genomic_DNA"/>
</dbReference>
<dbReference type="CDD" id="cd00093">
    <property type="entry name" value="HTH_XRE"/>
    <property type="match status" value="1"/>
</dbReference>
<protein>
    <submittedName>
        <fullName evidence="3">Addiction module antidote protein, HigA family</fullName>
    </submittedName>
</protein>
<dbReference type="RefSeq" id="WP_076489864.1">
    <property type="nucleotide sequence ID" value="NZ_FTMS01000024.1"/>
</dbReference>
<dbReference type="PANTHER" id="PTHR36924:SF1">
    <property type="entry name" value="ANTITOXIN HIGA-1"/>
    <property type="match status" value="1"/>
</dbReference>
<reference evidence="4" key="1">
    <citation type="submission" date="2017-01" db="EMBL/GenBank/DDBJ databases">
        <authorList>
            <person name="Varghese N."/>
            <person name="Submissions S."/>
        </authorList>
    </citation>
    <scope>NUCLEOTIDE SEQUENCE [LARGE SCALE GENOMIC DNA]</scope>
    <source>
        <strain evidence="4">ASpG1</strain>
    </source>
</reference>
<dbReference type="SUPFAM" id="SSF47413">
    <property type="entry name" value="lambda repressor-like DNA-binding domains"/>
    <property type="match status" value="1"/>
</dbReference>
<evidence type="ECO:0000313" key="4">
    <source>
        <dbReference type="Proteomes" id="UP000186400"/>
    </source>
</evidence>
<gene>
    <name evidence="3" type="ORF">SAMN05920897_1241</name>
</gene>
<evidence type="ECO:0000259" key="2">
    <source>
        <dbReference type="PROSITE" id="PS50943"/>
    </source>
</evidence>
<dbReference type="PROSITE" id="PS50943">
    <property type="entry name" value="HTH_CROC1"/>
    <property type="match status" value="1"/>
</dbReference>
<dbReference type="Proteomes" id="UP000186400">
    <property type="component" value="Unassembled WGS sequence"/>
</dbReference>
<dbReference type="AlphaFoldDB" id="A0A1N6XFP8"/>
<dbReference type="Pfam" id="PF01381">
    <property type="entry name" value="HTH_3"/>
    <property type="match status" value="1"/>
</dbReference>